<dbReference type="RefSeq" id="WP_220634245.1">
    <property type="nucleotide sequence ID" value="NZ_CAJQUM010000001.1"/>
</dbReference>
<comment type="caution">
    <text evidence="2">The sequence shown here is derived from an EMBL/GenBank/DDBJ whole genome shotgun (WGS) entry which is preliminary data.</text>
</comment>
<dbReference type="InterPro" id="IPR010727">
    <property type="entry name" value="DUF1302"/>
</dbReference>
<evidence type="ECO:0000313" key="3">
    <source>
        <dbReference type="Proteomes" id="UP000742786"/>
    </source>
</evidence>
<feature type="chain" id="PRO_5037090852" description="DUF1302 domain-containing protein" evidence="1">
    <location>
        <begin position="33"/>
        <end position="689"/>
    </location>
</feature>
<evidence type="ECO:0000256" key="1">
    <source>
        <dbReference type="SAM" id="SignalP"/>
    </source>
</evidence>
<dbReference type="Pfam" id="PF06980">
    <property type="entry name" value="DUF1302"/>
    <property type="match status" value="1"/>
</dbReference>
<reference evidence="2" key="1">
    <citation type="submission" date="2021-04" db="EMBL/GenBank/DDBJ databases">
        <authorList>
            <person name="Hornung B."/>
        </authorList>
    </citation>
    <scope>NUCLEOTIDE SEQUENCE</scope>
    <source>
        <strain evidence="2">G5G6</strain>
    </source>
</reference>
<protein>
    <recommendedName>
        <fullName evidence="4">DUF1302 domain-containing protein</fullName>
    </recommendedName>
</protein>
<feature type="signal peptide" evidence="1">
    <location>
        <begin position="1"/>
        <end position="32"/>
    </location>
</feature>
<dbReference type="AlphaFoldDB" id="A0A916NGF8"/>
<sequence length="689" mass="75521">MQKIQLVRNRLKPAVPALCAALLLLGATAARADGLPDMGGSGSAWRVDTFYENDTHVRQGVGLSKFRNTLQVEADKDLGGNGTFSSLKIRTKLRGTYDGVYSINDRRYGKKAGGPIMLENGDPGLQALAPFLPPALGTPSSVPQGGGIINHSSVAGLAAPLGAPFLAGNTFADGYPTAQGALNGNDGMIVLGSRLGGIHNGVSFGVPVRPCDVDSRGCIKDYMDAKRHDLESPEFNDRLDFIREAYIVAKMPLDNGAMWNFQVGKQQVIWGRTDLFRVLDVINPMDYSRNNIYDEMQDIRIPMWIATAEYRMGTSELFEDNNLQFVWNFDKFRPSNLGQGGTPNQILDAGDFFRGMKNLWDNGGTVANFALAGPGNPGYATNFGPGQIGIRQANLPEWSLANTQFGVKWEGAIKGVSFSLNALTYRSQLPSLRNLYSKGVQTMNPFTGALQPSPYIIAFDIDFPRVKLIGASADIQADSIGSTFRVETALTSGEEFPNTARSSLYSDSHVWRYVIGWDRPTFIPFLSTTRAFFLSAQLFGQNILNHELHNSPWGKTGMPDWKMNNIATFLIKGWFKNDQVSPQLLMAHDFRASASVASPSVEWLVTDNLKFNFGANYKFGDGSRQFDDSRSTNPWAPFTGLQGPAARPNPFDNSSLGLAGVEPLGRFRSGPIGMAMKENELFVSMRYKF</sequence>
<evidence type="ECO:0008006" key="4">
    <source>
        <dbReference type="Google" id="ProtNLM"/>
    </source>
</evidence>
<organism evidence="2 3">
    <name type="scientific">Georgfuchsia toluolica</name>
    <dbReference type="NCBI Taxonomy" id="424218"/>
    <lineage>
        <taxon>Bacteria</taxon>
        <taxon>Pseudomonadati</taxon>
        <taxon>Pseudomonadota</taxon>
        <taxon>Betaproteobacteria</taxon>
        <taxon>Nitrosomonadales</taxon>
        <taxon>Sterolibacteriaceae</taxon>
        <taxon>Georgfuchsia</taxon>
    </lineage>
</organism>
<name>A0A916NGF8_9PROT</name>
<proteinExistence type="predicted"/>
<accession>A0A916NGF8</accession>
<keyword evidence="3" id="KW-1185">Reference proteome</keyword>
<dbReference type="EMBL" id="CAJQUM010000001">
    <property type="protein sequence ID" value="CAG4882142.1"/>
    <property type="molecule type" value="Genomic_DNA"/>
</dbReference>
<keyword evidence="1" id="KW-0732">Signal</keyword>
<dbReference type="Proteomes" id="UP000742786">
    <property type="component" value="Unassembled WGS sequence"/>
</dbReference>
<gene>
    <name evidence="2" type="ORF">GTOL_10024</name>
</gene>
<evidence type="ECO:0000313" key="2">
    <source>
        <dbReference type="EMBL" id="CAG4882142.1"/>
    </source>
</evidence>